<proteinExistence type="predicted"/>
<sequence length="48" mass="5956">RIIQVPGLIDLAKPKIEQYDEYFAGTHEPRYSWYRFIFDVPEKYRDKY</sequence>
<accession>X1NY33</accession>
<dbReference type="AlphaFoldDB" id="X1NY33"/>
<dbReference type="EMBL" id="BARV01014421">
    <property type="protein sequence ID" value="GAI31705.1"/>
    <property type="molecule type" value="Genomic_DNA"/>
</dbReference>
<name>X1NY33_9ZZZZ</name>
<organism evidence="1">
    <name type="scientific">marine sediment metagenome</name>
    <dbReference type="NCBI Taxonomy" id="412755"/>
    <lineage>
        <taxon>unclassified sequences</taxon>
        <taxon>metagenomes</taxon>
        <taxon>ecological metagenomes</taxon>
    </lineage>
</organism>
<feature type="non-terminal residue" evidence="1">
    <location>
        <position position="48"/>
    </location>
</feature>
<reference evidence="1" key="1">
    <citation type="journal article" date="2014" name="Front. Microbiol.">
        <title>High frequency of phylogenetically diverse reductive dehalogenase-homologous genes in deep subseafloor sedimentary metagenomes.</title>
        <authorList>
            <person name="Kawai M."/>
            <person name="Futagami T."/>
            <person name="Toyoda A."/>
            <person name="Takaki Y."/>
            <person name="Nishi S."/>
            <person name="Hori S."/>
            <person name="Arai W."/>
            <person name="Tsubouchi T."/>
            <person name="Morono Y."/>
            <person name="Uchiyama I."/>
            <person name="Ito T."/>
            <person name="Fujiyama A."/>
            <person name="Inagaki F."/>
            <person name="Takami H."/>
        </authorList>
    </citation>
    <scope>NUCLEOTIDE SEQUENCE</scope>
    <source>
        <strain evidence="1">Expedition CK06-06</strain>
    </source>
</reference>
<feature type="non-terminal residue" evidence="1">
    <location>
        <position position="1"/>
    </location>
</feature>
<comment type="caution">
    <text evidence="1">The sequence shown here is derived from an EMBL/GenBank/DDBJ whole genome shotgun (WGS) entry which is preliminary data.</text>
</comment>
<protein>
    <submittedName>
        <fullName evidence="1">Uncharacterized protein</fullName>
    </submittedName>
</protein>
<gene>
    <name evidence="1" type="ORF">S06H3_25192</name>
</gene>
<evidence type="ECO:0000313" key="1">
    <source>
        <dbReference type="EMBL" id="GAI31705.1"/>
    </source>
</evidence>